<comment type="similarity">
    <text evidence="1">Belongs to the NAD(P)-dependent epimerase/dehydratase family.</text>
</comment>
<dbReference type="OrthoDB" id="9771073at2"/>
<dbReference type="Proteomes" id="UP000029518">
    <property type="component" value="Chromosome"/>
</dbReference>
<dbReference type="EMBL" id="CP009285">
    <property type="protein sequence ID" value="AIQ60525.1"/>
    <property type="molecule type" value="Genomic_DNA"/>
</dbReference>
<protein>
    <submittedName>
        <fullName evidence="3">Epimerase</fullName>
    </submittedName>
</protein>
<dbReference type="RefSeq" id="WP_042217117.1">
    <property type="nucleotide sequence ID" value="NZ_CP009285.1"/>
</dbReference>
<dbReference type="Pfam" id="PF01370">
    <property type="entry name" value="Epimerase"/>
    <property type="match status" value="2"/>
</dbReference>
<dbReference type="HOGENOM" id="CLU_007383_1_7_9"/>
<feature type="domain" description="NAD-dependent epimerase/dehydratase" evidence="2">
    <location>
        <begin position="175"/>
        <end position="284"/>
    </location>
</feature>
<reference evidence="3" key="1">
    <citation type="submission" date="2014-08" db="EMBL/GenBank/DDBJ databases">
        <title>Comparative genomics of the Paenibacillus odorifer group.</title>
        <authorList>
            <person name="den Bakker H.C."/>
            <person name="Tsai Y.-C.Y.-C."/>
            <person name="Martin N."/>
            <person name="Korlach J."/>
            <person name="Wiedmann M."/>
        </authorList>
    </citation>
    <scope>NUCLEOTIDE SEQUENCE [LARGE SCALE GENOMIC DNA]</scope>
    <source>
        <strain evidence="3">DSM 13188</strain>
    </source>
</reference>
<keyword evidence="4" id="KW-1185">Reference proteome</keyword>
<name>A0A089LKA6_PAEBO</name>
<dbReference type="Gene3D" id="3.40.50.720">
    <property type="entry name" value="NAD(P)-binding Rossmann-like Domain"/>
    <property type="match status" value="1"/>
</dbReference>
<sequence length="386" mass="43706">MKKLLITGGSGFIGSKIIDRLYRDYDIVVLDNFSPQIHGEHYEESFLYQNIKEKCTVIKGDVRNYEDILLALEDVDYIIHLAAETGTGQSMYEINRYTDVNIKGTSNLLEAILKNKLPIKKIILSSSRSVYGEGMYTCKEHGSVVPKSRKVDDMLNLDFEVKCPICGREVELCKTSEECSLAPISYYAYTKLAQEKMLEVMCPTMEIPFTIFRYQNVYGAGQSLTNPYTGILSIFSKLLLQNQNINIFEDGNESRDFIHVSDVAAITCDALENELTNNQYINVGSGENISVIQVAETLKQLYESNSDIKISGDFRIGDIRHNIADISRAQQLSDFKPSFTFEKGMEEFTAWVKGQEEGNKLEKSNDRFEFSLKEMKSTGMLVQVEG</sequence>
<evidence type="ECO:0000313" key="4">
    <source>
        <dbReference type="Proteomes" id="UP000029518"/>
    </source>
</evidence>
<gene>
    <name evidence="3" type="ORF">PBOR_28975</name>
</gene>
<evidence type="ECO:0000313" key="3">
    <source>
        <dbReference type="EMBL" id="AIQ60525.1"/>
    </source>
</evidence>
<evidence type="ECO:0000259" key="2">
    <source>
        <dbReference type="Pfam" id="PF01370"/>
    </source>
</evidence>
<dbReference type="PANTHER" id="PTHR43000">
    <property type="entry name" value="DTDP-D-GLUCOSE 4,6-DEHYDRATASE-RELATED"/>
    <property type="match status" value="1"/>
</dbReference>
<organism evidence="3 4">
    <name type="scientific">Paenibacillus borealis</name>
    <dbReference type="NCBI Taxonomy" id="160799"/>
    <lineage>
        <taxon>Bacteria</taxon>
        <taxon>Bacillati</taxon>
        <taxon>Bacillota</taxon>
        <taxon>Bacilli</taxon>
        <taxon>Bacillales</taxon>
        <taxon>Paenibacillaceae</taxon>
        <taxon>Paenibacillus</taxon>
    </lineage>
</organism>
<proteinExistence type="inferred from homology"/>
<dbReference type="InterPro" id="IPR001509">
    <property type="entry name" value="Epimerase_deHydtase"/>
</dbReference>
<feature type="domain" description="NAD-dependent epimerase/dehydratase" evidence="2">
    <location>
        <begin position="5"/>
        <end position="134"/>
    </location>
</feature>
<evidence type="ECO:0000256" key="1">
    <source>
        <dbReference type="ARBA" id="ARBA00007637"/>
    </source>
</evidence>
<dbReference type="AlphaFoldDB" id="A0A089LKA6"/>
<accession>A0A089LKA6</accession>
<dbReference type="KEGG" id="pbd:PBOR_28975"/>
<dbReference type="SUPFAM" id="SSF51735">
    <property type="entry name" value="NAD(P)-binding Rossmann-fold domains"/>
    <property type="match status" value="1"/>
</dbReference>
<dbReference type="InterPro" id="IPR036291">
    <property type="entry name" value="NAD(P)-bd_dom_sf"/>
</dbReference>